<reference evidence="1 2" key="1">
    <citation type="submission" date="2015-07" db="EMBL/GenBank/DDBJ databases">
        <title>The genome of Eufriesea mexicana.</title>
        <authorList>
            <person name="Pan H."/>
            <person name="Kapheim K."/>
        </authorList>
    </citation>
    <scope>NUCLEOTIDE SEQUENCE [LARGE SCALE GENOMIC DNA]</scope>
    <source>
        <strain evidence="1">0111107269</strain>
        <tissue evidence="1">Whole body</tissue>
    </source>
</reference>
<protein>
    <submittedName>
        <fullName evidence="1">Uncharacterized protein</fullName>
    </submittedName>
</protein>
<gene>
    <name evidence="1" type="ORF">WN48_01889</name>
</gene>
<organism evidence="1 2">
    <name type="scientific">Eufriesea mexicana</name>
    <dbReference type="NCBI Taxonomy" id="516756"/>
    <lineage>
        <taxon>Eukaryota</taxon>
        <taxon>Metazoa</taxon>
        <taxon>Ecdysozoa</taxon>
        <taxon>Arthropoda</taxon>
        <taxon>Hexapoda</taxon>
        <taxon>Insecta</taxon>
        <taxon>Pterygota</taxon>
        <taxon>Neoptera</taxon>
        <taxon>Endopterygota</taxon>
        <taxon>Hymenoptera</taxon>
        <taxon>Apocrita</taxon>
        <taxon>Aculeata</taxon>
        <taxon>Apoidea</taxon>
        <taxon>Anthophila</taxon>
        <taxon>Apidae</taxon>
        <taxon>Eufriesea</taxon>
    </lineage>
</organism>
<accession>A0A310SBS9</accession>
<dbReference type="EMBL" id="KQ773785">
    <property type="protein sequence ID" value="OAD52366.1"/>
    <property type="molecule type" value="Genomic_DNA"/>
</dbReference>
<evidence type="ECO:0000313" key="2">
    <source>
        <dbReference type="Proteomes" id="UP000250275"/>
    </source>
</evidence>
<sequence length="132" mass="14713">MAAPCFTAIGLAKVSDTCRQSGHRFITVKYLGITKGENTIEMFPPINGDAYGIRILNEFGENGTSTDKSELYNAKRMKNNDIWKKMYLPSVQNRPQLNSAYQLPPVTSTLAKESSACGRIDKFQERAGIMPF</sequence>
<keyword evidence="2" id="KW-1185">Reference proteome</keyword>
<evidence type="ECO:0000313" key="1">
    <source>
        <dbReference type="EMBL" id="OAD52366.1"/>
    </source>
</evidence>
<name>A0A310SBS9_9HYME</name>
<proteinExistence type="predicted"/>
<dbReference type="Proteomes" id="UP000250275">
    <property type="component" value="Unassembled WGS sequence"/>
</dbReference>
<dbReference type="AlphaFoldDB" id="A0A310SBS9"/>